<dbReference type="NCBIfam" id="TIGR00836">
    <property type="entry name" value="amt"/>
    <property type="match status" value="1"/>
</dbReference>
<dbReference type="Gene3D" id="1.10.3430.10">
    <property type="entry name" value="Ammonium transporter AmtB like domains"/>
    <property type="match status" value="1"/>
</dbReference>
<dbReference type="InterPro" id="IPR018047">
    <property type="entry name" value="Ammonium_transpt_CS"/>
</dbReference>
<name>A0A2R4XH56_9BURK</name>
<evidence type="ECO:0000313" key="11">
    <source>
        <dbReference type="Proteomes" id="UP000244571"/>
    </source>
</evidence>
<dbReference type="InterPro" id="IPR002229">
    <property type="entry name" value="RhesusRHD"/>
</dbReference>
<evidence type="ECO:0000256" key="1">
    <source>
        <dbReference type="ARBA" id="ARBA00004141"/>
    </source>
</evidence>
<feature type="transmembrane region" description="Helical" evidence="8">
    <location>
        <begin position="354"/>
        <end position="376"/>
    </location>
</feature>
<dbReference type="PROSITE" id="PS01219">
    <property type="entry name" value="AMMONIUM_TRANSP"/>
    <property type="match status" value="1"/>
</dbReference>
<feature type="transmembrane region" description="Helical" evidence="8">
    <location>
        <begin position="284"/>
        <end position="304"/>
    </location>
</feature>
<dbReference type="InterPro" id="IPR024041">
    <property type="entry name" value="NH4_transpt_AmtB-like_dom"/>
</dbReference>
<evidence type="ECO:0000256" key="8">
    <source>
        <dbReference type="RuleBase" id="RU362002"/>
    </source>
</evidence>
<comment type="similarity">
    <text evidence="2 8">Belongs to the ammonia transporter channel (TC 1.A.11.2) family.</text>
</comment>
<keyword evidence="11" id="KW-1185">Reference proteome</keyword>
<keyword evidence="6 8" id="KW-0472">Membrane</keyword>
<evidence type="ECO:0000256" key="6">
    <source>
        <dbReference type="ARBA" id="ARBA00023136"/>
    </source>
</evidence>
<feature type="transmembrane region" description="Helical" evidence="8">
    <location>
        <begin position="40"/>
        <end position="58"/>
    </location>
</feature>
<evidence type="ECO:0000256" key="5">
    <source>
        <dbReference type="ARBA" id="ARBA00022989"/>
    </source>
</evidence>
<feature type="transmembrane region" description="Helical" evidence="8">
    <location>
        <begin position="169"/>
        <end position="188"/>
    </location>
</feature>
<dbReference type="GO" id="GO:0008519">
    <property type="term" value="F:ammonium channel activity"/>
    <property type="evidence" value="ECO:0007669"/>
    <property type="project" value="InterPro"/>
</dbReference>
<evidence type="ECO:0000256" key="7">
    <source>
        <dbReference type="ARBA" id="ARBA00023177"/>
    </source>
</evidence>
<protein>
    <recommendedName>
        <fullName evidence="8">Ammonium transporter</fullName>
    </recommendedName>
</protein>
<evidence type="ECO:0000259" key="9">
    <source>
        <dbReference type="Pfam" id="PF00909"/>
    </source>
</evidence>
<feature type="transmembrane region" description="Helical" evidence="8">
    <location>
        <begin position="316"/>
        <end position="334"/>
    </location>
</feature>
<accession>A0A2R4XH56</accession>
<dbReference type="GO" id="GO:0005886">
    <property type="term" value="C:plasma membrane"/>
    <property type="evidence" value="ECO:0007669"/>
    <property type="project" value="UniProtKB-SubCell"/>
</dbReference>
<feature type="transmembrane region" description="Helical" evidence="8">
    <location>
        <begin position="200"/>
        <end position="217"/>
    </location>
</feature>
<reference evidence="10 11" key="1">
    <citation type="submission" date="2018-04" db="EMBL/GenBank/DDBJ databases">
        <title>Bordetella sp. HZ20 isolated from seawater.</title>
        <authorList>
            <person name="Sun C."/>
        </authorList>
    </citation>
    <scope>NUCLEOTIDE SEQUENCE [LARGE SCALE GENOMIC DNA]</scope>
    <source>
        <strain evidence="10 11">HZ20</strain>
    </source>
</reference>
<dbReference type="SUPFAM" id="SSF111352">
    <property type="entry name" value="Ammonium transporter"/>
    <property type="match status" value="1"/>
</dbReference>
<dbReference type="PRINTS" id="PR00342">
    <property type="entry name" value="RHESUSRHD"/>
</dbReference>
<feature type="transmembrane region" description="Helical" evidence="8">
    <location>
        <begin position="99"/>
        <end position="117"/>
    </location>
</feature>
<dbReference type="RefSeq" id="WP_108620569.1">
    <property type="nucleotide sequence ID" value="NZ_CP028901.1"/>
</dbReference>
<dbReference type="KEGG" id="boz:DBV39_04790"/>
<dbReference type="Proteomes" id="UP000244571">
    <property type="component" value="Chromosome"/>
</dbReference>
<feature type="transmembrane region" description="Helical" evidence="8">
    <location>
        <begin position="6"/>
        <end position="28"/>
    </location>
</feature>
<evidence type="ECO:0000256" key="4">
    <source>
        <dbReference type="ARBA" id="ARBA00022692"/>
    </source>
</evidence>
<evidence type="ECO:0000256" key="2">
    <source>
        <dbReference type="ARBA" id="ARBA00005887"/>
    </source>
</evidence>
<keyword evidence="4 8" id="KW-0812">Transmembrane</keyword>
<dbReference type="InterPro" id="IPR029020">
    <property type="entry name" value="Ammonium/urea_transptr"/>
</dbReference>
<comment type="subcellular location">
    <subcellularLocation>
        <location evidence="8">Cell membrane</location>
        <topology evidence="8">Multi-pass membrane protein</topology>
    </subcellularLocation>
    <subcellularLocation>
        <location evidence="1">Membrane</location>
        <topology evidence="1">Multi-pass membrane protein</topology>
    </subcellularLocation>
</comment>
<keyword evidence="3 8" id="KW-0813">Transport</keyword>
<keyword evidence="5 8" id="KW-1133">Transmembrane helix</keyword>
<dbReference type="EMBL" id="CP028901">
    <property type="protein sequence ID" value="AWB33140.1"/>
    <property type="molecule type" value="Genomic_DNA"/>
</dbReference>
<dbReference type="Pfam" id="PF00909">
    <property type="entry name" value="Ammonium_transp"/>
    <property type="match status" value="1"/>
</dbReference>
<gene>
    <name evidence="10" type="ORF">DBV39_04790</name>
</gene>
<evidence type="ECO:0000256" key="3">
    <source>
        <dbReference type="ARBA" id="ARBA00022448"/>
    </source>
</evidence>
<feature type="transmembrane region" description="Helical" evidence="8">
    <location>
        <begin position="229"/>
        <end position="249"/>
    </location>
</feature>
<proteinExistence type="inferred from homology"/>
<organism evidence="10 11">
    <name type="scientific">Orrella marina</name>
    <dbReference type="NCBI Taxonomy" id="2163011"/>
    <lineage>
        <taxon>Bacteria</taxon>
        <taxon>Pseudomonadati</taxon>
        <taxon>Pseudomonadota</taxon>
        <taxon>Betaproteobacteria</taxon>
        <taxon>Burkholderiales</taxon>
        <taxon>Alcaligenaceae</taxon>
        <taxon>Orrella</taxon>
    </lineage>
</organism>
<sequence>MDKADVSWIIVSTVFVILMVLPGLALFYGGLVRSKNVLSVLMQVISTFSLAVVLWFIYGYSLAFTDGNAFFGGLSQSFFSNMFDPASGEFALAGSIPEILFGSFQATFAGITCALIVGSFAERARFSGVLIFTAIWMTFSYIPIAHMVWGPGGFLLERGALDFAGGTVVHINAGIAGLVGAYVIGKRIGFGKEPMQPHNLPMTMIGASLLFVGWFGFNGGSALAANETATLAVFNTLIATAAAVLGWTFTEWVVKGKPSMLGAASGAVAGLVGITPAAGLVGPFGAFVIGVVSGVICVWGVNGLKRLLRADDSLDVFGIHGVAGIVGAILVGVFNAQAFGGPGLESAGMIWGQLWVQIEGVIITIIWSGVVAWIAYKIADALAGIRVPEDVEREGLDINSHGESAYHS</sequence>
<dbReference type="PANTHER" id="PTHR43029">
    <property type="entry name" value="AMMONIUM TRANSPORTER MEP2"/>
    <property type="match status" value="1"/>
</dbReference>
<feature type="transmembrane region" description="Helical" evidence="8">
    <location>
        <begin position="129"/>
        <end position="149"/>
    </location>
</feature>
<dbReference type="AlphaFoldDB" id="A0A2R4XH56"/>
<feature type="transmembrane region" description="Helical" evidence="8">
    <location>
        <begin position="261"/>
        <end position="278"/>
    </location>
</feature>
<dbReference type="PANTHER" id="PTHR43029:SF10">
    <property type="entry name" value="AMMONIUM TRANSPORTER MEP2"/>
    <property type="match status" value="1"/>
</dbReference>
<feature type="domain" description="Ammonium transporter AmtB-like" evidence="9">
    <location>
        <begin position="8"/>
        <end position="406"/>
    </location>
</feature>
<keyword evidence="7 8" id="KW-0924">Ammonia transport</keyword>
<dbReference type="OrthoDB" id="9814202at2"/>
<dbReference type="InterPro" id="IPR001905">
    <property type="entry name" value="Ammonium_transpt"/>
</dbReference>
<evidence type="ECO:0000313" key="10">
    <source>
        <dbReference type="EMBL" id="AWB33140.1"/>
    </source>
</evidence>